<dbReference type="Gene3D" id="3.30.300.20">
    <property type="match status" value="1"/>
</dbReference>
<dbReference type="PANTHER" id="PTHR33515:SF1">
    <property type="entry name" value="RIBOSOME-BINDING FACTOR A, CHLOROPLASTIC-RELATED"/>
    <property type="match status" value="1"/>
</dbReference>
<dbReference type="HAMAP" id="MF_00003">
    <property type="entry name" value="RbfA"/>
    <property type="match status" value="1"/>
</dbReference>
<dbReference type="EMBL" id="LOED01000015">
    <property type="protein sequence ID" value="KXG76923.1"/>
    <property type="molecule type" value="Genomic_DNA"/>
</dbReference>
<dbReference type="Proteomes" id="UP000070427">
    <property type="component" value="Unassembled WGS sequence"/>
</dbReference>
<dbReference type="GO" id="GO:0005829">
    <property type="term" value="C:cytosol"/>
    <property type="evidence" value="ECO:0007669"/>
    <property type="project" value="TreeGrafter"/>
</dbReference>
<dbReference type="GO" id="GO:0030490">
    <property type="term" value="P:maturation of SSU-rRNA"/>
    <property type="evidence" value="ECO:0007669"/>
    <property type="project" value="UniProtKB-UniRule"/>
</dbReference>
<proteinExistence type="inferred from homology"/>
<comment type="subunit">
    <text evidence="2">Monomer. Binds 30S ribosomal subunits, but not 50S ribosomal subunits or 70S ribosomes.</text>
</comment>
<gene>
    <name evidence="2 3" type="primary">rbfA</name>
    <name evidence="3" type="ORF">AN618_14060</name>
</gene>
<organism evidence="3 4">
    <name type="scientific">Fervidicola ferrireducens</name>
    <dbReference type="NCBI Taxonomy" id="520764"/>
    <lineage>
        <taxon>Bacteria</taxon>
        <taxon>Bacillati</taxon>
        <taxon>Bacillota</taxon>
        <taxon>Clostridia</taxon>
        <taxon>Thermosediminibacterales</taxon>
        <taxon>Thermosediminibacteraceae</taxon>
        <taxon>Fervidicola</taxon>
    </lineage>
</organism>
<dbReference type="InterPro" id="IPR015946">
    <property type="entry name" value="KH_dom-like_a/b"/>
</dbReference>
<dbReference type="STRING" id="520764.AN618_14060"/>
<protein>
    <recommendedName>
        <fullName evidence="2">Ribosome-binding factor A</fullName>
    </recommendedName>
</protein>
<evidence type="ECO:0000313" key="4">
    <source>
        <dbReference type="Proteomes" id="UP000070427"/>
    </source>
</evidence>
<keyword evidence="1 2" id="KW-0690">Ribosome biogenesis</keyword>
<keyword evidence="4" id="KW-1185">Reference proteome</keyword>
<dbReference type="InterPro" id="IPR023799">
    <property type="entry name" value="RbfA_dom_sf"/>
</dbReference>
<dbReference type="SUPFAM" id="SSF89919">
    <property type="entry name" value="Ribosome-binding factor A, RbfA"/>
    <property type="match status" value="1"/>
</dbReference>
<evidence type="ECO:0000313" key="3">
    <source>
        <dbReference type="EMBL" id="KXG76923.1"/>
    </source>
</evidence>
<dbReference type="AlphaFoldDB" id="A0A140L8P8"/>
<dbReference type="PANTHER" id="PTHR33515">
    <property type="entry name" value="RIBOSOME-BINDING FACTOR A, CHLOROPLASTIC-RELATED"/>
    <property type="match status" value="1"/>
</dbReference>
<comment type="similarity">
    <text evidence="2">Belongs to the RbfA family.</text>
</comment>
<evidence type="ECO:0000256" key="2">
    <source>
        <dbReference type="HAMAP-Rule" id="MF_00003"/>
    </source>
</evidence>
<dbReference type="PATRIC" id="fig|520764.3.peg.1466"/>
<comment type="subcellular location">
    <subcellularLocation>
        <location evidence="2">Cytoplasm</location>
    </subcellularLocation>
</comment>
<accession>A0A140L8P8</accession>
<dbReference type="NCBIfam" id="TIGR00082">
    <property type="entry name" value="rbfA"/>
    <property type="match status" value="1"/>
</dbReference>
<name>A0A140L8P8_9FIRM</name>
<dbReference type="FunCoup" id="A0A140L8P8">
    <property type="interactions" value="369"/>
</dbReference>
<dbReference type="Pfam" id="PF02033">
    <property type="entry name" value="RBFA"/>
    <property type="match status" value="1"/>
</dbReference>
<dbReference type="PROSITE" id="PS01319">
    <property type="entry name" value="RBFA"/>
    <property type="match status" value="1"/>
</dbReference>
<dbReference type="InterPro" id="IPR020053">
    <property type="entry name" value="Ribosome-bd_factorA_CS"/>
</dbReference>
<evidence type="ECO:0000256" key="1">
    <source>
        <dbReference type="ARBA" id="ARBA00022517"/>
    </source>
</evidence>
<dbReference type="OrthoDB" id="307788at2"/>
<dbReference type="RefSeq" id="WP_066353454.1">
    <property type="nucleotide sequence ID" value="NZ_LOED01000015.1"/>
</dbReference>
<dbReference type="InParanoid" id="A0A140L8P8"/>
<sequence length="120" mass="14000">MEFSRTERVSVEIQKAVSEIINNELKDPRIQGLISVTKVEVSKDLRYAKIFLSIYGDEETKHNVLEALNHAEGFIKRELANRVRLKFMPKLNFKLDESIEYSIHISKLLKDMNNDNGDEY</sequence>
<comment type="function">
    <text evidence="2">One of several proteins that assist in the late maturation steps of the functional core of the 30S ribosomal subunit. Associates with free 30S ribosomal subunits (but not with 30S subunits that are part of 70S ribosomes or polysomes). Required for efficient processing of 16S rRNA. May interact with the 5'-terminal helix region of 16S rRNA.</text>
</comment>
<reference evidence="3 4" key="1">
    <citation type="submission" date="2015-12" db="EMBL/GenBank/DDBJ databases">
        <title>Draft genome sequnece of Fervidicola ferrireducens strain Y170.</title>
        <authorList>
            <person name="Patel B.K."/>
        </authorList>
    </citation>
    <scope>NUCLEOTIDE SEQUENCE [LARGE SCALE GENOMIC DNA]</scope>
    <source>
        <strain evidence="3 4">Y170</strain>
    </source>
</reference>
<dbReference type="GO" id="GO:0043024">
    <property type="term" value="F:ribosomal small subunit binding"/>
    <property type="evidence" value="ECO:0007669"/>
    <property type="project" value="TreeGrafter"/>
</dbReference>
<dbReference type="InterPro" id="IPR000238">
    <property type="entry name" value="RbfA"/>
</dbReference>
<keyword evidence="2" id="KW-0963">Cytoplasm</keyword>
<comment type="caution">
    <text evidence="3">The sequence shown here is derived from an EMBL/GenBank/DDBJ whole genome shotgun (WGS) entry which is preliminary data.</text>
</comment>